<dbReference type="AlphaFoldDB" id="A0A6A5SDI1"/>
<feature type="region of interest" description="Disordered" evidence="1">
    <location>
        <begin position="21"/>
        <end position="40"/>
    </location>
</feature>
<dbReference type="Proteomes" id="UP000800038">
    <property type="component" value="Unassembled WGS sequence"/>
</dbReference>
<evidence type="ECO:0000313" key="2">
    <source>
        <dbReference type="EMBL" id="KAF1937780.1"/>
    </source>
</evidence>
<evidence type="ECO:0000313" key="3">
    <source>
        <dbReference type="Proteomes" id="UP000800038"/>
    </source>
</evidence>
<keyword evidence="3" id="KW-1185">Reference proteome</keyword>
<proteinExistence type="predicted"/>
<reference evidence="2" key="1">
    <citation type="journal article" date="2020" name="Stud. Mycol.">
        <title>101 Dothideomycetes genomes: a test case for predicting lifestyles and emergence of pathogens.</title>
        <authorList>
            <person name="Haridas S."/>
            <person name="Albert R."/>
            <person name="Binder M."/>
            <person name="Bloem J."/>
            <person name="Labutti K."/>
            <person name="Salamov A."/>
            <person name="Andreopoulos B."/>
            <person name="Baker S."/>
            <person name="Barry K."/>
            <person name="Bills G."/>
            <person name="Bluhm B."/>
            <person name="Cannon C."/>
            <person name="Castanera R."/>
            <person name="Culley D."/>
            <person name="Daum C."/>
            <person name="Ezra D."/>
            <person name="Gonzalez J."/>
            <person name="Henrissat B."/>
            <person name="Kuo A."/>
            <person name="Liang C."/>
            <person name="Lipzen A."/>
            <person name="Lutzoni F."/>
            <person name="Magnuson J."/>
            <person name="Mondo S."/>
            <person name="Nolan M."/>
            <person name="Ohm R."/>
            <person name="Pangilinan J."/>
            <person name="Park H.-J."/>
            <person name="Ramirez L."/>
            <person name="Alfaro M."/>
            <person name="Sun H."/>
            <person name="Tritt A."/>
            <person name="Yoshinaga Y."/>
            <person name="Zwiers L.-H."/>
            <person name="Turgeon B."/>
            <person name="Goodwin S."/>
            <person name="Spatafora J."/>
            <person name="Crous P."/>
            <person name="Grigoriev I."/>
        </authorList>
    </citation>
    <scope>NUCLEOTIDE SEQUENCE</scope>
    <source>
        <strain evidence="2">CBS 161.51</strain>
    </source>
</reference>
<accession>A0A6A5SDI1</accession>
<name>A0A6A5SDI1_9PLEO</name>
<evidence type="ECO:0000256" key="1">
    <source>
        <dbReference type="SAM" id="MobiDB-lite"/>
    </source>
</evidence>
<gene>
    <name evidence="2" type="ORF">EJ02DRAFT_47106</name>
</gene>
<dbReference type="EMBL" id="ML976126">
    <property type="protein sequence ID" value="KAF1937780.1"/>
    <property type="molecule type" value="Genomic_DNA"/>
</dbReference>
<organism evidence="2 3">
    <name type="scientific">Clathrospora elynae</name>
    <dbReference type="NCBI Taxonomy" id="706981"/>
    <lineage>
        <taxon>Eukaryota</taxon>
        <taxon>Fungi</taxon>
        <taxon>Dikarya</taxon>
        <taxon>Ascomycota</taxon>
        <taxon>Pezizomycotina</taxon>
        <taxon>Dothideomycetes</taxon>
        <taxon>Pleosporomycetidae</taxon>
        <taxon>Pleosporales</taxon>
        <taxon>Diademaceae</taxon>
        <taxon>Clathrospora</taxon>
    </lineage>
</organism>
<protein>
    <submittedName>
        <fullName evidence="2">Uncharacterized protein</fullName>
    </submittedName>
</protein>
<sequence>MAPCIGVTKIRFVRYASALPRHTTGSSPRRTSDTRKSGHGIHLTERVRVTTPGNWDWDTSLNHSPVVETALPIPQKLCQRRIISCQRLYKLPLLVTLQRHNQDNKCSTAALPTDLASLQCECLSSDCLSFWLGRDVGTVFFISHLLHQRQ</sequence>
<feature type="compositionally biased region" description="Basic and acidic residues" evidence="1">
    <location>
        <begin position="30"/>
        <end position="40"/>
    </location>
</feature>